<sequence length="235" mass="24573">MKKTIIASSLAVGLGVVAGNAGHADASEAQVNKAELAQLAQSNDQSLNNSPIQEGAYNVTFDYEGFTYHFESDGTNWSWNYAQTGLVSPQQDVSEQASATTNQTSAEQVASSQQSSQAQPTQVQQAPQTEQTQQPQTEATTSNSSASSNTASSGSSVNVNSHLQQIAQRESGGDITAINPSSGAAGKYQFLQSTWDSVAPAQYKGVSPAQAPEHVQDAAAVKLYNTAGPSQWVTA</sequence>
<protein>
    <submittedName>
        <fullName evidence="6">Transglycosylase family protein</fullName>
    </submittedName>
</protein>
<dbReference type="RefSeq" id="WP_053031182.1">
    <property type="nucleotide sequence ID" value="NZ_CUEE01000012.1"/>
</dbReference>
<dbReference type="InterPro" id="IPR010618">
    <property type="entry name" value="RPF"/>
</dbReference>
<accession>A0ABX2LM11</accession>
<dbReference type="SUPFAM" id="SSF53955">
    <property type="entry name" value="Lysozyme-like"/>
    <property type="match status" value="1"/>
</dbReference>
<evidence type="ECO:0000256" key="4">
    <source>
        <dbReference type="SAM" id="SignalP"/>
    </source>
</evidence>
<feature type="signal peptide" evidence="4">
    <location>
        <begin position="1"/>
        <end position="23"/>
    </location>
</feature>
<dbReference type="InterPro" id="IPR023346">
    <property type="entry name" value="Lysozyme-like_dom_sf"/>
</dbReference>
<keyword evidence="1" id="KW-0378">Hydrolase</keyword>
<reference evidence="6 7" key="1">
    <citation type="submission" date="2020-06" db="EMBL/GenBank/DDBJ databases">
        <title>Staphylococcus borealis sp. nov. -A novel member of the Staphylococcaceae family isolated from skin and blood in humans.</title>
        <authorList>
            <person name="Pain M."/>
            <person name="Wolden R."/>
            <person name="Jaen-Luchoro D."/>
            <person name="Salva-Serra F."/>
            <person name="Iglesias B.P."/>
            <person name="Karlsson R."/>
            <person name="Klingenberg C."/>
            <person name="Cavanagh J.P."/>
        </authorList>
    </citation>
    <scope>NUCLEOTIDE SEQUENCE [LARGE SCALE GENOMIC DNA]</scope>
    <source>
        <strain evidence="6 7">58-22</strain>
    </source>
</reference>
<dbReference type="GeneID" id="74187239"/>
<comment type="caution">
    <text evidence="6">The sequence shown here is derived from an EMBL/GenBank/DDBJ whole genome shotgun (WGS) entry which is preliminary data.</text>
</comment>
<dbReference type="CDD" id="cd13925">
    <property type="entry name" value="RPF"/>
    <property type="match status" value="1"/>
</dbReference>
<feature type="compositionally biased region" description="Polar residues" evidence="3">
    <location>
        <begin position="90"/>
        <end position="102"/>
    </location>
</feature>
<feature type="domain" description="Resuscitation-promoting factor core lysozyme-like" evidence="5">
    <location>
        <begin position="158"/>
        <end position="235"/>
    </location>
</feature>
<keyword evidence="4" id="KW-0732">Signal</keyword>
<gene>
    <name evidence="6" type="ORF">HUN84_11335</name>
</gene>
<organism evidence="6 7">
    <name type="scientific">Staphylococcus borealis</name>
    <dbReference type="NCBI Taxonomy" id="2742203"/>
    <lineage>
        <taxon>Bacteria</taxon>
        <taxon>Bacillati</taxon>
        <taxon>Bacillota</taxon>
        <taxon>Bacilli</taxon>
        <taxon>Bacillales</taxon>
        <taxon>Staphylococcaceae</taxon>
        <taxon>Staphylococcus</taxon>
    </lineage>
</organism>
<dbReference type="Pfam" id="PF06737">
    <property type="entry name" value="Transglycosylas"/>
    <property type="match status" value="1"/>
</dbReference>
<feature type="chain" id="PRO_5045579256" evidence="4">
    <location>
        <begin position="24"/>
        <end position="235"/>
    </location>
</feature>
<dbReference type="EMBL" id="JABVEG010000009">
    <property type="protein sequence ID" value="NUI83306.1"/>
    <property type="molecule type" value="Genomic_DNA"/>
</dbReference>
<proteinExistence type="predicted"/>
<evidence type="ECO:0000256" key="1">
    <source>
        <dbReference type="ARBA" id="ARBA00022801"/>
    </source>
</evidence>
<feature type="region of interest" description="Disordered" evidence="3">
    <location>
        <begin position="90"/>
        <end position="159"/>
    </location>
</feature>
<evidence type="ECO:0000313" key="6">
    <source>
        <dbReference type="EMBL" id="NUI83306.1"/>
    </source>
</evidence>
<name>A0ABX2LM11_9STAP</name>
<dbReference type="Gene3D" id="1.10.530.10">
    <property type="match status" value="1"/>
</dbReference>
<evidence type="ECO:0000256" key="3">
    <source>
        <dbReference type="SAM" id="MobiDB-lite"/>
    </source>
</evidence>
<keyword evidence="2" id="KW-0326">Glycosidase</keyword>
<keyword evidence="7" id="KW-1185">Reference proteome</keyword>
<feature type="compositionally biased region" description="Low complexity" evidence="3">
    <location>
        <begin position="103"/>
        <end position="159"/>
    </location>
</feature>
<evidence type="ECO:0000256" key="2">
    <source>
        <dbReference type="ARBA" id="ARBA00023295"/>
    </source>
</evidence>
<evidence type="ECO:0000259" key="5">
    <source>
        <dbReference type="Pfam" id="PF06737"/>
    </source>
</evidence>
<evidence type="ECO:0000313" key="7">
    <source>
        <dbReference type="Proteomes" id="UP000610527"/>
    </source>
</evidence>
<dbReference type="Proteomes" id="UP000610527">
    <property type="component" value="Unassembled WGS sequence"/>
</dbReference>